<dbReference type="Gene3D" id="2.60.120.260">
    <property type="entry name" value="Galactose-binding domain-like"/>
    <property type="match status" value="1"/>
</dbReference>
<evidence type="ECO:0000313" key="7">
    <source>
        <dbReference type="Proteomes" id="UP000010467"/>
    </source>
</evidence>
<protein>
    <submittedName>
        <fullName evidence="6">Beta-galactosidase/beta-glucuronidase</fullName>
    </submittedName>
</protein>
<dbReference type="Gene3D" id="3.20.20.80">
    <property type="entry name" value="Glycosidases"/>
    <property type="match status" value="1"/>
</dbReference>
<dbReference type="Pfam" id="PF22666">
    <property type="entry name" value="Glyco_hydro_2_N2"/>
    <property type="match status" value="1"/>
</dbReference>
<dbReference type="InterPro" id="IPR036156">
    <property type="entry name" value="Beta-gal/glucu_dom_sf"/>
</dbReference>
<evidence type="ECO:0000313" key="6">
    <source>
        <dbReference type="EMBL" id="AFZ68842.1"/>
    </source>
</evidence>
<feature type="domain" description="Glycoside hydrolase family 2 catalytic" evidence="4">
    <location>
        <begin position="291"/>
        <end position="446"/>
    </location>
</feature>
<dbReference type="RefSeq" id="WP_015237140.1">
    <property type="nucleotide sequence ID" value="NC_019793.1"/>
</dbReference>
<dbReference type="eggNOG" id="COG3250">
    <property type="taxonomic scope" value="Bacteria"/>
</dbReference>
<dbReference type="InterPro" id="IPR006102">
    <property type="entry name" value="Ig-like_GH2"/>
</dbReference>
<keyword evidence="7" id="KW-1185">Reference proteome</keyword>
<dbReference type="PANTHER" id="PTHR42732:SF3">
    <property type="entry name" value="HYDROLASE"/>
    <property type="match status" value="1"/>
</dbReference>
<proteinExistence type="inferred from homology"/>
<dbReference type="GO" id="GO:0004553">
    <property type="term" value="F:hydrolase activity, hydrolyzing O-glycosyl compounds"/>
    <property type="evidence" value="ECO:0007669"/>
    <property type="project" value="InterPro"/>
</dbReference>
<evidence type="ECO:0000256" key="1">
    <source>
        <dbReference type="ARBA" id="ARBA00007401"/>
    </source>
</evidence>
<comment type="similarity">
    <text evidence="1">Belongs to the glycosyl hydrolase 2 family.</text>
</comment>
<organism evidence="6 7">
    <name type="scientific">Deinococcus peraridilitoris (strain DSM 19664 / LMG 22246 / CIP 109416 / KR-200)</name>
    <dbReference type="NCBI Taxonomy" id="937777"/>
    <lineage>
        <taxon>Bacteria</taxon>
        <taxon>Thermotogati</taxon>
        <taxon>Deinococcota</taxon>
        <taxon>Deinococci</taxon>
        <taxon>Deinococcales</taxon>
        <taxon>Deinococcaceae</taxon>
        <taxon>Deinococcus</taxon>
    </lineage>
</organism>
<dbReference type="STRING" id="937777.Deipe_3405"/>
<dbReference type="InterPro" id="IPR054593">
    <property type="entry name" value="Beta-mannosidase-like_N2"/>
</dbReference>
<dbReference type="PANTHER" id="PTHR42732">
    <property type="entry name" value="BETA-GALACTOSIDASE"/>
    <property type="match status" value="1"/>
</dbReference>
<feature type="domain" description="Glycoside hydrolase family 2 immunoglobulin-like beta-sandwich" evidence="3">
    <location>
        <begin position="183"/>
        <end position="288"/>
    </location>
</feature>
<gene>
    <name evidence="6" type="ordered locus">Deipe_3405</name>
</gene>
<feature type="domain" description="Beta-mannosidase-like galactose-binding" evidence="5">
    <location>
        <begin position="73"/>
        <end position="138"/>
    </location>
</feature>
<dbReference type="PATRIC" id="fig|937777.3.peg.3418"/>
<dbReference type="InterPro" id="IPR051913">
    <property type="entry name" value="GH2_Domain-Containing"/>
</dbReference>
<dbReference type="InterPro" id="IPR008979">
    <property type="entry name" value="Galactose-bd-like_sf"/>
</dbReference>
<dbReference type="GO" id="GO:0005975">
    <property type="term" value="P:carbohydrate metabolic process"/>
    <property type="evidence" value="ECO:0007669"/>
    <property type="project" value="InterPro"/>
</dbReference>
<evidence type="ECO:0000256" key="2">
    <source>
        <dbReference type="ARBA" id="ARBA00022801"/>
    </source>
</evidence>
<name>L0A6M7_DEIPD</name>
<accession>L0A6M7</accession>
<dbReference type="InterPro" id="IPR006103">
    <property type="entry name" value="Glyco_hydro_2_cat"/>
</dbReference>
<dbReference type="KEGG" id="dpd:Deipe_3405"/>
<reference evidence="7" key="1">
    <citation type="submission" date="2012-03" db="EMBL/GenBank/DDBJ databases">
        <title>Complete sequence of chromosome of Deinococcus peraridilitoris DSM 19664.</title>
        <authorList>
            <person name="Lucas S."/>
            <person name="Copeland A."/>
            <person name="Lapidus A."/>
            <person name="Glavina del Rio T."/>
            <person name="Dalin E."/>
            <person name="Tice H."/>
            <person name="Bruce D."/>
            <person name="Goodwin L."/>
            <person name="Pitluck S."/>
            <person name="Peters L."/>
            <person name="Mikhailova N."/>
            <person name="Lu M."/>
            <person name="Kyrpides N."/>
            <person name="Mavromatis K."/>
            <person name="Ivanova N."/>
            <person name="Brettin T."/>
            <person name="Detter J.C."/>
            <person name="Han C."/>
            <person name="Larimer F."/>
            <person name="Land M."/>
            <person name="Hauser L."/>
            <person name="Markowitz V."/>
            <person name="Cheng J.-F."/>
            <person name="Hugenholtz P."/>
            <person name="Woyke T."/>
            <person name="Wu D."/>
            <person name="Pukall R."/>
            <person name="Steenblock K."/>
            <person name="Brambilla E."/>
            <person name="Klenk H.-P."/>
            <person name="Eisen J.A."/>
        </authorList>
    </citation>
    <scope>NUCLEOTIDE SEQUENCE [LARGE SCALE GENOMIC DNA]</scope>
    <source>
        <strain evidence="7">DSM 19664 / LMG 22246 / CIP 109416 / KR-200</strain>
    </source>
</reference>
<dbReference type="Proteomes" id="UP000010467">
    <property type="component" value="Chromosome"/>
</dbReference>
<keyword evidence="2" id="KW-0378">Hydrolase</keyword>
<evidence type="ECO:0000259" key="4">
    <source>
        <dbReference type="Pfam" id="PF02836"/>
    </source>
</evidence>
<dbReference type="OrthoDB" id="9762066at2"/>
<sequence length="614" mass="70004">MTDVYERHPRPQLARSRWVDLCGTWNFAFDDADQGLTERWFERGVSDAQIVVPFPPESSASEIHDAGYHAILWYARTFQIADTERSGRLLLHFGAVDYRARVWLNGQLVAEHEGGHTPFTADVTDALASGTEQLLVVRSQDDPTDLSQPRGKQDWQQQPHAIWYHRTSGIWQPVWLEWVGGLYIQEVRWTPDADRTELRLQVRLNRPPTPGTHLRVRLTLRGELLALQDVHALSRSFTCTLPLQFLSINPERDDLLWSPRHPNLIEAHLTLQDGERPLDEVFSYAGLRSAQVKGGRFLLNGLSYYLRLVLAQNYWPSSHLAAPSAQALRREVELAKEMGFNGVRIHQKIEDPRFLYWCDRLGLLVWEEMPSAYAFTPEMCERLTREWLEVLRRDYSHPCIVTWVPMNESWGVPNLEGDPAQRAFVRGLYQLTRALDPTRPAMGNDGWQFVGGDLIGVHDYAPHGETLRERFGTLGALEHTLRQVQPYFRNILSDDQARSQEAVVLSEFGGLSFAPGEGERWFGYSTVQSNKELLDRYQELVEAVLHSDVLAGFCYTQLTDTEQETNGLLSAEREPKLPLASLRAINSGFARSLPGDVLGNIHQEAQARHESGQE</sequence>
<dbReference type="SUPFAM" id="SSF51445">
    <property type="entry name" value="(Trans)glycosidases"/>
    <property type="match status" value="1"/>
</dbReference>
<evidence type="ECO:0000259" key="3">
    <source>
        <dbReference type="Pfam" id="PF00703"/>
    </source>
</evidence>
<dbReference type="Pfam" id="PF02836">
    <property type="entry name" value="Glyco_hydro_2_C"/>
    <property type="match status" value="1"/>
</dbReference>
<dbReference type="SUPFAM" id="SSF49303">
    <property type="entry name" value="beta-Galactosidase/glucuronidase domain"/>
    <property type="match status" value="1"/>
</dbReference>
<dbReference type="AlphaFoldDB" id="L0A6M7"/>
<dbReference type="HOGENOM" id="CLU_009935_2_1_0"/>
<dbReference type="Pfam" id="PF00703">
    <property type="entry name" value="Glyco_hydro_2"/>
    <property type="match status" value="1"/>
</dbReference>
<dbReference type="EMBL" id="CP003382">
    <property type="protein sequence ID" value="AFZ68842.1"/>
    <property type="molecule type" value="Genomic_DNA"/>
</dbReference>
<dbReference type="SUPFAM" id="SSF49785">
    <property type="entry name" value="Galactose-binding domain-like"/>
    <property type="match status" value="1"/>
</dbReference>
<evidence type="ECO:0000259" key="5">
    <source>
        <dbReference type="Pfam" id="PF22666"/>
    </source>
</evidence>
<dbReference type="InterPro" id="IPR017853">
    <property type="entry name" value="GH"/>
</dbReference>